<dbReference type="EMBL" id="CP030104">
    <property type="protein sequence ID" value="AWX43962.1"/>
    <property type="molecule type" value="Genomic_DNA"/>
</dbReference>
<evidence type="ECO:0000313" key="3">
    <source>
        <dbReference type="Proteomes" id="UP000248536"/>
    </source>
</evidence>
<dbReference type="GO" id="GO:1990281">
    <property type="term" value="C:efflux pump complex"/>
    <property type="evidence" value="ECO:0007669"/>
    <property type="project" value="TreeGrafter"/>
</dbReference>
<gene>
    <name evidence="2" type="ORF">HME9304_00961</name>
</gene>
<evidence type="ECO:0000313" key="2">
    <source>
        <dbReference type="EMBL" id="AWX43962.1"/>
    </source>
</evidence>
<proteinExistence type="predicted"/>
<dbReference type="Gene3D" id="2.40.30.170">
    <property type="match status" value="1"/>
</dbReference>
<feature type="domain" description="Multidrug resistance protein MdtA-like barrel-sandwich hybrid" evidence="1">
    <location>
        <begin position="66"/>
        <end position="215"/>
    </location>
</feature>
<dbReference type="Pfam" id="PF25917">
    <property type="entry name" value="BSH_RND"/>
    <property type="match status" value="1"/>
</dbReference>
<sequence length="386" mass="43160">MRKILLSILGILLIVISIFAARQIINNKKRPKSRVERSVKTVFVDTVQNKTVPIVIESNGNLLAKRRVELYSEVQGVLKSSYKLFKTGQRFKRGQSLLRIDDSEYYSSVKAQKSNFYNLLASTIPDLNLDFPEIAPKWQDYLNQVSVDKALPSLPEMASDKENYFINGRGIISNYHTIKNLENRLSKYNIRAPFDGILTQALVNEGTLVRNGQKLGEFIDPSIYELEVAISKTYGYLLKEGGQVTLSNLEGTQKWTGDVVRINGRVNPETQTVSAFIEVKSEDLKEGMYLNASLMAKEESEAIEIPRKLMLDNNEVFVVKDSLLAVQKVNPVYFSEKKVVLKGLADGTVLLSEPVPGAYPGMLVRIAEIENATDSTSTETKKGSAP</sequence>
<organism evidence="2 3">
    <name type="scientific">Flagellimonas maritima</name>
    <dbReference type="NCBI Taxonomy" id="1383885"/>
    <lineage>
        <taxon>Bacteria</taxon>
        <taxon>Pseudomonadati</taxon>
        <taxon>Bacteroidota</taxon>
        <taxon>Flavobacteriia</taxon>
        <taxon>Flavobacteriales</taxon>
        <taxon>Flavobacteriaceae</taxon>
        <taxon>Flagellimonas</taxon>
    </lineage>
</organism>
<dbReference type="PANTHER" id="PTHR30469:SF15">
    <property type="entry name" value="HLYD FAMILY OF SECRETION PROTEINS"/>
    <property type="match status" value="1"/>
</dbReference>
<dbReference type="KEGG" id="spon:HME9304_00961"/>
<dbReference type="InterPro" id="IPR058625">
    <property type="entry name" value="MdtA-like_BSH"/>
</dbReference>
<dbReference type="GO" id="GO:0015562">
    <property type="term" value="F:efflux transmembrane transporter activity"/>
    <property type="evidence" value="ECO:0007669"/>
    <property type="project" value="TreeGrafter"/>
</dbReference>
<keyword evidence="3" id="KW-1185">Reference proteome</keyword>
<evidence type="ECO:0000259" key="1">
    <source>
        <dbReference type="Pfam" id="PF25917"/>
    </source>
</evidence>
<dbReference type="Gene3D" id="1.10.287.470">
    <property type="entry name" value="Helix hairpin bin"/>
    <property type="match status" value="1"/>
</dbReference>
<dbReference type="OrthoDB" id="1114717at2"/>
<dbReference type="PANTHER" id="PTHR30469">
    <property type="entry name" value="MULTIDRUG RESISTANCE PROTEIN MDTA"/>
    <property type="match status" value="1"/>
</dbReference>
<dbReference type="SUPFAM" id="SSF111369">
    <property type="entry name" value="HlyD-like secretion proteins"/>
    <property type="match status" value="1"/>
</dbReference>
<protein>
    <recommendedName>
        <fullName evidence="1">Multidrug resistance protein MdtA-like barrel-sandwich hybrid domain-containing protein</fullName>
    </recommendedName>
</protein>
<dbReference type="Proteomes" id="UP000248536">
    <property type="component" value="Chromosome"/>
</dbReference>
<reference evidence="2 3" key="1">
    <citation type="submission" date="2018-06" db="EMBL/GenBank/DDBJ databases">
        <title>Spongiibacterium sp. HME9304 Genome sequencing and assembly.</title>
        <authorList>
            <person name="Kang H."/>
            <person name="Kim H."/>
            <person name="Joh K."/>
        </authorList>
    </citation>
    <scope>NUCLEOTIDE SEQUENCE [LARGE SCALE GENOMIC DNA]</scope>
    <source>
        <strain evidence="2 3">HME9304</strain>
    </source>
</reference>
<dbReference type="RefSeq" id="WP_112377481.1">
    <property type="nucleotide sequence ID" value="NZ_CP030104.1"/>
</dbReference>
<name>A0A2Z4LQB5_9FLAO</name>
<dbReference type="Gene3D" id="2.40.50.100">
    <property type="match status" value="1"/>
</dbReference>
<accession>A0A2Z4LQB5</accession>
<dbReference type="AlphaFoldDB" id="A0A2Z4LQB5"/>